<evidence type="ECO:0000313" key="2">
    <source>
        <dbReference type="EMBL" id="PTR17787.1"/>
    </source>
</evidence>
<feature type="region of interest" description="Disordered" evidence="1">
    <location>
        <begin position="12"/>
        <end position="79"/>
    </location>
</feature>
<dbReference type="Proteomes" id="UP000244060">
    <property type="component" value="Unassembled WGS sequence"/>
</dbReference>
<gene>
    <name evidence="2" type="ORF">C8J28_11174</name>
</gene>
<evidence type="ECO:0000256" key="1">
    <source>
        <dbReference type="SAM" id="MobiDB-lite"/>
    </source>
</evidence>
<feature type="compositionally biased region" description="Basic and acidic residues" evidence="1">
    <location>
        <begin position="34"/>
        <end position="79"/>
    </location>
</feature>
<dbReference type="AlphaFoldDB" id="A0A2T5K5S5"/>
<dbReference type="RefSeq" id="WP_044249281.1">
    <property type="nucleotide sequence ID" value="NZ_CP089966.1"/>
</dbReference>
<name>A0A2T5K5S5_9RHOB</name>
<keyword evidence="3" id="KW-1185">Reference proteome</keyword>
<proteinExistence type="predicted"/>
<accession>A0A2T5K5S5</accession>
<evidence type="ECO:0000313" key="3">
    <source>
        <dbReference type="Proteomes" id="UP000244060"/>
    </source>
</evidence>
<comment type="caution">
    <text evidence="2">The sequence shown here is derived from an EMBL/GenBank/DDBJ whole genome shotgun (WGS) entry which is preliminary data.</text>
</comment>
<sequence>MNRIPTARAVFEGFLQGTDHRPDEPRLAPQQKRTSKELQAERTTEAARLRVESEREERALKTRRLAEVRRRKESEAGPR</sequence>
<protein>
    <submittedName>
        <fullName evidence="2">Uncharacterized protein</fullName>
    </submittedName>
</protein>
<dbReference type="EMBL" id="QAOT01000011">
    <property type="protein sequence ID" value="PTR17787.1"/>
    <property type="molecule type" value="Genomic_DNA"/>
</dbReference>
<organism evidence="2 3">
    <name type="scientific">Cereibacter azotoformans</name>
    <dbReference type="NCBI Taxonomy" id="43057"/>
    <lineage>
        <taxon>Bacteria</taxon>
        <taxon>Pseudomonadati</taxon>
        <taxon>Pseudomonadota</taxon>
        <taxon>Alphaproteobacteria</taxon>
        <taxon>Rhodobacterales</taxon>
        <taxon>Paracoccaceae</taxon>
        <taxon>Cereibacter</taxon>
    </lineage>
</organism>
<reference evidence="2 3" key="1">
    <citation type="submission" date="2018-04" db="EMBL/GenBank/DDBJ databases">
        <title>Genomic Encyclopedia of Type Strains, Phase III (KMG-III): the genomes of soil and plant-associated and newly described type strains.</title>
        <authorList>
            <person name="Whitman W."/>
        </authorList>
    </citation>
    <scope>NUCLEOTIDE SEQUENCE [LARGE SCALE GENOMIC DNA]</scope>
    <source>
        <strain evidence="2 3">KA25</strain>
    </source>
</reference>